<evidence type="ECO:0000259" key="4">
    <source>
        <dbReference type="PROSITE" id="PS50987"/>
    </source>
</evidence>
<dbReference type="Pfam" id="PF01022">
    <property type="entry name" value="HTH_5"/>
    <property type="match status" value="1"/>
</dbReference>
<dbReference type="PROSITE" id="PS50987">
    <property type="entry name" value="HTH_ARSR_2"/>
    <property type="match status" value="1"/>
</dbReference>
<evidence type="ECO:0000256" key="2">
    <source>
        <dbReference type="ARBA" id="ARBA00023125"/>
    </source>
</evidence>
<reference evidence="5 6" key="1">
    <citation type="journal article" date="2024" name="Int. J. Syst. Evol. Microbiol.">
        <title>Clostridium omnivorum sp. nov., isolated from anoxic soil under the treatment of reductive soil disinfestation.</title>
        <authorList>
            <person name="Ueki A."/>
            <person name="Tonouchi A."/>
            <person name="Kaku N."/>
            <person name="Honma S."/>
            <person name="Ueki K."/>
        </authorList>
    </citation>
    <scope>NUCLEOTIDE SEQUENCE [LARGE SCALE GENOMIC DNA]</scope>
    <source>
        <strain evidence="5 6">E14</strain>
    </source>
</reference>
<keyword evidence="3" id="KW-0804">Transcription</keyword>
<keyword evidence="1" id="KW-0805">Transcription regulation</keyword>
<proteinExistence type="predicted"/>
<dbReference type="SUPFAM" id="SSF46785">
    <property type="entry name" value="Winged helix' DNA-binding domain"/>
    <property type="match status" value="1"/>
</dbReference>
<dbReference type="InterPro" id="IPR036388">
    <property type="entry name" value="WH-like_DNA-bd_sf"/>
</dbReference>
<dbReference type="SMART" id="SM00418">
    <property type="entry name" value="HTH_ARSR"/>
    <property type="match status" value="1"/>
</dbReference>
<dbReference type="PRINTS" id="PR00778">
    <property type="entry name" value="HTHARSR"/>
</dbReference>
<name>A0ABQ5NBP7_9CLOT</name>
<gene>
    <name evidence="5" type="ORF">bsdE14_40160</name>
</gene>
<organism evidence="5 6">
    <name type="scientific">Clostridium omnivorum</name>
    <dbReference type="NCBI Taxonomy" id="1604902"/>
    <lineage>
        <taxon>Bacteria</taxon>
        <taxon>Bacillati</taxon>
        <taxon>Bacillota</taxon>
        <taxon>Clostridia</taxon>
        <taxon>Eubacteriales</taxon>
        <taxon>Clostridiaceae</taxon>
        <taxon>Clostridium</taxon>
    </lineage>
</organism>
<comment type="caution">
    <text evidence="5">The sequence shown here is derived from an EMBL/GenBank/DDBJ whole genome shotgun (WGS) entry which is preliminary data.</text>
</comment>
<dbReference type="EMBL" id="BRXR01000001">
    <property type="protein sequence ID" value="GLC32606.1"/>
    <property type="molecule type" value="Genomic_DNA"/>
</dbReference>
<dbReference type="InterPro" id="IPR001845">
    <property type="entry name" value="HTH_ArsR_DNA-bd_dom"/>
</dbReference>
<sequence length="349" mass="40914">MKMLTDKIQIGSSIVYELLASLFRLECHERLIPEEHQKFKYVPEELNKWVLNTRAKISEHIKQEINIFFNYESFLGMSLVQPIWENSCYENIDSFFDFLEQYPAKDLIKSFFNTGFVPDMRIENIDDPIEVKNFLVSSSLPEVEKWKLTYFCSAPEETKRRFITLLKDFYNTIFEENLDMVLKFQLKSISYMEENLRNKPYEVLSKLMQLNFEGTNDKDKIILIPSYYYNIASLTSYSEENQRLIYVYGIAQPELENTDDIAAEKVLAAIKVLSDENRVKTVGILNSSPCYGYELSQKLGISSSTISHHLSLLSDIGVIVPMREENKVYYQVNKDNIRKLLKKFENMLT</sequence>
<dbReference type="InterPro" id="IPR011991">
    <property type="entry name" value="ArsR-like_HTH"/>
</dbReference>
<dbReference type="Proteomes" id="UP001208567">
    <property type="component" value="Unassembled WGS sequence"/>
</dbReference>
<evidence type="ECO:0000256" key="1">
    <source>
        <dbReference type="ARBA" id="ARBA00023015"/>
    </source>
</evidence>
<dbReference type="Gene3D" id="1.10.10.10">
    <property type="entry name" value="Winged helix-like DNA-binding domain superfamily/Winged helix DNA-binding domain"/>
    <property type="match status" value="1"/>
</dbReference>
<dbReference type="CDD" id="cd00090">
    <property type="entry name" value="HTH_ARSR"/>
    <property type="match status" value="1"/>
</dbReference>
<keyword evidence="2" id="KW-0238">DNA-binding</keyword>
<dbReference type="PANTHER" id="PTHR33154:SF33">
    <property type="entry name" value="TRANSCRIPTIONAL REPRESSOR SDPR"/>
    <property type="match status" value="1"/>
</dbReference>
<dbReference type="InterPro" id="IPR051081">
    <property type="entry name" value="HTH_MetalResp_TranReg"/>
</dbReference>
<dbReference type="RefSeq" id="WP_264851913.1">
    <property type="nucleotide sequence ID" value="NZ_BRXR01000001.1"/>
</dbReference>
<evidence type="ECO:0000256" key="3">
    <source>
        <dbReference type="ARBA" id="ARBA00023163"/>
    </source>
</evidence>
<dbReference type="PANTHER" id="PTHR33154">
    <property type="entry name" value="TRANSCRIPTIONAL REGULATOR, ARSR FAMILY"/>
    <property type="match status" value="1"/>
</dbReference>
<evidence type="ECO:0000313" key="5">
    <source>
        <dbReference type="EMBL" id="GLC32606.1"/>
    </source>
</evidence>
<feature type="domain" description="HTH arsR-type" evidence="4">
    <location>
        <begin position="258"/>
        <end position="349"/>
    </location>
</feature>
<accession>A0ABQ5NBP7</accession>
<protein>
    <recommendedName>
        <fullName evidence="4">HTH arsR-type domain-containing protein</fullName>
    </recommendedName>
</protein>
<evidence type="ECO:0000313" key="6">
    <source>
        <dbReference type="Proteomes" id="UP001208567"/>
    </source>
</evidence>
<dbReference type="InterPro" id="IPR036390">
    <property type="entry name" value="WH_DNA-bd_sf"/>
</dbReference>
<keyword evidence="6" id="KW-1185">Reference proteome</keyword>